<accession>A0A9X4KT62</accession>
<reference evidence="1" key="1">
    <citation type="submission" date="2022-10" db="EMBL/GenBank/DDBJ databases">
        <title>Comparative genomic analysis of Cohnella hashimotonis sp. nov., isolated from the International Space Station.</title>
        <authorList>
            <person name="Simpson A."/>
            <person name="Venkateswaran K."/>
        </authorList>
    </citation>
    <scope>NUCLEOTIDE SEQUENCE</scope>
    <source>
        <strain evidence="1">DSM 28161</strain>
    </source>
</reference>
<dbReference type="EMBL" id="JAPDIA010000003">
    <property type="protein sequence ID" value="MDG0810634.1"/>
    <property type="molecule type" value="Genomic_DNA"/>
</dbReference>
<sequence length="197" mass="22700">MVQSNDLVLINELTIKNLNVVCDPKLFNYGSMRDSLDDFSYTFKKGMIYGLIGECCAGGWALSYVLAGRHKPLSGEVLADDKKQEFTLFKQLGWYLGDDNYKDDMKTKNIFAKSVHAQIIKGIKKNGGNYQEILDVFKLTDNRIKRKISHIGNERWNASAAIGYAHSRQIFCFPWLSSGWLLRHKARFQIFFRIFKI</sequence>
<evidence type="ECO:0000313" key="1">
    <source>
        <dbReference type="EMBL" id="MDG0810634.1"/>
    </source>
</evidence>
<dbReference type="RefSeq" id="WP_277532578.1">
    <property type="nucleotide sequence ID" value="NZ_JAPDIA010000003.1"/>
</dbReference>
<dbReference type="SUPFAM" id="SSF52540">
    <property type="entry name" value="P-loop containing nucleoside triphosphate hydrolases"/>
    <property type="match status" value="1"/>
</dbReference>
<comment type="caution">
    <text evidence="1">The sequence shown here is derived from an EMBL/GenBank/DDBJ whole genome shotgun (WGS) entry which is preliminary data.</text>
</comment>
<keyword evidence="2" id="KW-1185">Reference proteome</keyword>
<dbReference type="AlphaFoldDB" id="A0A9X4KT62"/>
<organism evidence="1 2">
    <name type="scientific">Cohnella rhizosphaerae</name>
    <dbReference type="NCBI Taxonomy" id="1457232"/>
    <lineage>
        <taxon>Bacteria</taxon>
        <taxon>Bacillati</taxon>
        <taxon>Bacillota</taxon>
        <taxon>Bacilli</taxon>
        <taxon>Bacillales</taxon>
        <taxon>Paenibacillaceae</taxon>
        <taxon>Cohnella</taxon>
    </lineage>
</organism>
<gene>
    <name evidence="1" type="ORF">OMP40_15595</name>
</gene>
<protein>
    <submittedName>
        <fullName evidence="1">Uncharacterized protein</fullName>
    </submittedName>
</protein>
<name>A0A9X4KT62_9BACL</name>
<dbReference type="Proteomes" id="UP001153404">
    <property type="component" value="Unassembled WGS sequence"/>
</dbReference>
<evidence type="ECO:0000313" key="2">
    <source>
        <dbReference type="Proteomes" id="UP001153404"/>
    </source>
</evidence>
<dbReference type="InterPro" id="IPR027417">
    <property type="entry name" value="P-loop_NTPase"/>
</dbReference>
<proteinExistence type="predicted"/>
<dbReference type="Gene3D" id="3.40.50.300">
    <property type="entry name" value="P-loop containing nucleotide triphosphate hydrolases"/>
    <property type="match status" value="1"/>
</dbReference>